<accession>A0AAX4HNM7</accession>
<dbReference type="EMBL" id="CP139487">
    <property type="protein sequence ID" value="WPU64771.1"/>
    <property type="molecule type" value="Genomic_DNA"/>
</dbReference>
<name>A0AAX4HNM7_9BACT</name>
<protein>
    <recommendedName>
        <fullName evidence="3">Lipoprotein</fullName>
    </recommendedName>
</protein>
<dbReference type="AlphaFoldDB" id="A0AAX4HNM7"/>
<sequence>MVLLSVSCKEETIRAFNELTPGEQEAIRQRRELKCLEDSKRDYEDFAALSNEKMVDMLRHQSWKYEYKKDNTVIETSYISVWNVTGSVAYFLLTLTEGGSTTNRFLKINTTTNSELIADLRVKKCAKTLTVSDGTTSASAKIEEAQGSDDSETYYKPIVTYTFDFNLPGYFGVRKLKREKKIYKESDDTLSKTEVYEYVMTGRTSPPNLSYPYTNYANRSYCTIKSNGGTPNTFNFPYELDCKTDSTIDPAQFDPATELVI</sequence>
<reference evidence="1 2" key="1">
    <citation type="submission" date="2023-11" db="EMBL/GenBank/DDBJ databases">
        <title>Peredibacter starrii A3.12.</title>
        <authorList>
            <person name="Mitchell R.J."/>
        </authorList>
    </citation>
    <scope>NUCLEOTIDE SEQUENCE [LARGE SCALE GENOMIC DNA]</scope>
    <source>
        <strain evidence="1 2">A3.12</strain>
    </source>
</reference>
<proteinExistence type="predicted"/>
<evidence type="ECO:0000313" key="2">
    <source>
        <dbReference type="Proteomes" id="UP001324634"/>
    </source>
</evidence>
<evidence type="ECO:0008006" key="3">
    <source>
        <dbReference type="Google" id="ProtNLM"/>
    </source>
</evidence>
<evidence type="ECO:0000313" key="1">
    <source>
        <dbReference type="EMBL" id="WPU64771.1"/>
    </source>
</evidence>
<dbReference type="Proteomes" id="UP001324634">
    <property type="component" value="Chromosome"/>
</dbReference>
<keyword evidence="2" id="KW-1185">Reference proteome</keyword>
<organism evidence="1 2">
    <name type="scientific">Peredibacter starrii</name>
    <dbReference type="NCBI Taxonomy" id="28202"/>
    <lineage>
        <taxon>Bacteria</taxon>
        <taxon>Pseudomonadati</taxon>
        <taxon>Bdellovibrionota</taxon>
        <taxon>Bacteriovoracia</taxon>
        <taxon>Bacteriovoracales</taxon>
        <taxon>Bacteriovoracaceae</taxon>
        <taxon>Peredibacter</taxon>
    </lineage>
</organism>
<dbReference type="KEGG" id="psti:SOO65_18925"/>
<gene>
    <name evidence="1" type="ORF">SOO65_18925</name>
</gene>
<dbReference type="RefSeq" id="WP_321394198.1">
    <property type="nucleotide sequence ID" value="NZ_CP139487.1"/>
</dbReference>